<dbReference type="EMBL" id="RWGY01000013">
    <property type="protein sequence ID" value="TVU26585.1"/>
    <property type="molecule type" value="Genomic_DNA"/>
</dbReference>
<protein>
    <submittedName>
        <fullName evidence="1">Uncharacterized protein</fullName>
    </submittedName>
</protein>
<evidence type="ECO:0000313" key="1">
    <source>
        <dbReference type="EMBL" id="TVU26585.1"/>
    </source>
</evidence>
<dbReference type="AlphaFoldDB" id="A0A5J9UST0"/>
<proteinExistence type="predicted"/>
<evidence type="ECO:0000313" key="2">
    <source>
        <dbReference type="Proteomes" id="UP000324897"/>
    </source>
</evidence>
<organism evidence="1 2">
    <name type="scientific">Eragrostis curvula</name>
    <name type="common">weeping love grass</name>
    <dbReference type="NCBI Taxonomy" id="38414"/>
    <lineage>
        <taxon>Eukaryota</taxon>
        <taxon>Viridiplantae</taxon>
        <taxon>Streptophyta</taxon>
        <taxon>Embryophyta</taxon>
        <taxon>Tracheophyta</taxon>
        <taxon>Spermatophyta</taxon>
        <taxon>Magnoliopsida</taxon>
        <taxon>Liliopsida</taxon>
        <taxon>Poales</taxon>
        <taxon>Poaceae</taxon>
        <taxon>PACMAD clade</taxon>
        <taxon>Chloridoideae</taxon>
        <taxon>Eragrostideae</taxon>
        <taxon>Eragrostidinae</taxon>
        <taxon>Eragrostis</taxon>
    </lineage>
</organism>
<name>A0A5J9UST0_9POAL</name>
<dbReference type="Gramene" id="TVU26585">
    <property type="protein sequence ID" value="TVU26585"/>
    <property type="gene ID" value="EJB05_29139"/>
</dbReference>
<comment type="caution">
    <text evidence="1">The sequence shown here is derived from an EMBL/GenBank/DDBJ whole genome shotgun (WGS) entry which is preliminary data.</text>
</comment>
<feature type="non-terminal residue" evidence="1">
    <location>
        <position position="1"/>
    </location>
</feature>
<accession>A0A5J9UST0</accession>
<dbReference type="Proteomes" id="UP000324897">
    <property type="component" value="Chromosome 2"/>
</dbReference>
<reference evidence="1 2" key="1">
    <citation type="journal article" date="2019" name="Sci. Rep.">
        <title>A high-quality genome of Eragrostis curvula grass provides insights into Poaceae evolution and supports new strategies to enhance forage quality.</title>
        <authorList>
            <person name="Carballo J."/>
            <person name="Santos B.A.C.M."/>
            <person name="Zappacosta D."/>
            <person name="Garbus I."/>
            <person name="Selva J.P."/>
            <person name="Gallo C.A."/>
            <person name="Diaz A."/>
            <person name="Albertini E."/>
            <person name="Caccamo M."/>
            <person name="Echenique V."/>
        </authorList>
    </citation>
    <scope>NUCLEOTIDE SEQUENCE [LARGE SCALE GENOMIC DNA]</scope>
    <source>
        <strain evidence="2">cv. Victoria</strain>
        <tissue evidence="1">Leaf</tissue>
    </source>
</reference>
<sequence length="151" mass="16161">MSSVQVAMVKAREDVDELHLCAAGGERHVPQLGPPLVEHVAEQVEEAEQAVADGDDAVRSAPPRQLPAVERRLHDAPFAGPKQDELSSGARGRPALICSVSQGYLFILAASSPQGNNASSSETRLGSSCVQAIDLIDMQQLLIYHSIWLNI</sequence>
<gene>
    <name evidence="1" type="ORF">EJB05_29139</name>
</gene>
<keyword evidence="2" id="KW-1185">Reference proteome</keyword>